<reference evidence="2" key="1">
    <citation type="submission" date="2021-02" db="EMBL/GenBank/DDBJ databases">
        <authorList>
            <person name="Nowell W R."/>
        </authorList>
    </citation>
    <scope>NUCLEOTIDE SEQUENCE</scope>
    <source>
        <strain evidence="2">Ploen Becks lab</strain>
    </source>
</reference>
<name>A0A814DB19_9BILA</name>
<keyword evidence="1" id="KW-1133">Transmembrane helix</keyword>
<keyword evidence="3" id="KW-1185">Reference proteome</keyword>
<organism evidence="2 3">
    <name type="scientific">Brachionus calyciflorus</name>
    <dbReference type="NCBI Taxonomy" id="104777"/>
    <lineage>
        <taxon>Eukaryota</taxon>
        <taxon>Metazoa</taxon>
        <taxon>Spiralia</taxon>
        <taxon>Gnathifera</taxon>
        <taxon>Rotifera</taxon>
        <taxon>Eurotatoria</taxon>
        <taxon>Monogononta</taxon>
        <taxon>Pseudotrocha</taxon>
        <taxon>Ploima</taxon>
        <taxon>Brachionidae</taxon>
        <taxon>Brachionus</taxon>
    </lineage>
</organism>
<accession>A0A814DB19</accession>
<proteinExistence type="predicted"/>
<keyword evidence="1" id="KW-0812">Transmembrane</keyword>
<protein>
    <submittedName>
        <fullName evidence="2">Uncharacterized protein</fullName>
    </submittedName>
</protein>
<evidence type="ECO:0000313" key="3">
    <source>
        <dbReference type="Proteomes" id="UP000663879"/>
    </source>
</evidence>
<keyword evidence="1" id="KW-0472">Membrane</keyword>
<evidence type="ECO:0000256" key="1">
    <source>
        <dbReference type="SAM" id="Phobius"/>
    </source>
</evidence>
<gene>
    <name evidence="2" type="ORF">OXX778_LOCUS14190</name>
</gene>
<dbReference type="EMBL" id="CAJNOC010002871">
    <property type="protein sequence ID" value="CAF0955864.1"/>
    <property type="molecule type" value="Genomic_DNA"/>
</dbReference>
<sequence>MSLFNSSFLTEFLFTEINRLKQNNFSCVSLNSSKILDKDLNFLILSPNYEIPQTNLDLVKEKSNYEPVSNSTELEYDYQGSLFYILFVIFWYAICVICMIALQTKENDLEFYEDNYDSEINATNSLFRPISDDITKREALEELLKPGFRDKMWDIYSNTPNSYKIRKFENKKIQNMDRKLKQYYSLTPDFNRDTIGTMNSQDSNTKQFKRLLNRIIFLFQNYKN</sequence>
<dbReference type="Proteomes" id="UP000663879">
    <property type="component" value="Unassembled WGS sequence"/>
</dbReference>
<feature type="transmembrane region" description="Helical" evidence="1">
    <location>
        <begin position="82"/>
        <end position="102"/>
    </location>
</feature>
<dbReference type="OrthoDB" id="9988829at2759"/>
<dbReference type="AlphaFoldDB" id="A0A814DB19"/>
<evidence type="ECO:0000313" key="2">
    <source>
        <dbReference type="EMBL" id="CAF0955864.1"/>
    </source>
</evidence>
<comment type="caution">
    <text evidence="2">The sequence shown here is derived from an EMBL/GenBank/DDBJ whole genome shotgun (WGS) entry which is preliminary data.</text>
</comment>